<accession>A0A3G1LWQ7</accession>
<evidence type="ECO:0000256" key="2">
    <source>
        <dbReference type="SAM" id="SignalP"/>
    </source>
</evidence>
<dbReference type="AlphaFoldDB" id="A0A3G1LWQ7"/>
<name>A0A3G1LWQ7_HELPX</name>
<keyword evidence="2" id="KW-0732">Signal</keyword>
<sequence length="338" mass="39295">MIKLNGLNKTLKTSLLAGVLLGATAPLMAKPLLSDEDLLKRVKLHNIKEDTLTSCNAKVDGSQYLNSGWNLSKEFPQEYREKIFECVEEEKHKQALNLINKEDTKDKEELAKKIKEIKEKAKVLRQKFMAFEMKEHSKEFPNKKQLQTMLENAFDNGAESFIDDWHERFGGISRENTYKALGIKEYSDEGKILAFGERSYIRQYKKDFEESTYDTRQTLSAMATNMSGENDYKITWLKPKYQLHSSNNIKPLMSNTELLNMIELTNIKKEYVMGCNMEIDGSKYPIHKDWGFFGKAKVPETWKNKIWECIKNKVKSYDNTTAEIAIVWKKNTYSISHH</sequence>
<dbReference type="EMBL" id="KX838293">
    <property type="protein sequence ID" value="AUO30849.1"/>
    <property type="molecule type" value="Genomic_DNA"/>
</dbReference>
<feature type="chain" id="PRO_5017966556" evidence="2">
    <location>
        <begin position="30"/>
        <end position="338"/>
    </location>
</feature>
<keyword evidence="1" id="KW-0175">Coiled coil</keyword>
<protein>
    <submittedName>
        <fullName evidence="3">Uncharacterized protein</fullName>
    </submittedName>
</protein>
<feature type="coiled-coil region" evidence="1">
    <location>
        <begin position="100"/>
        <end position="134"/>
    </location>
</feature>
<feature type="signal peptide" evidence="2">
    <location>
        <begin position="1"/>
        <end position="29"/>
    </location>
</feature>
<proteinExistence type="predicted"/>
<organism evidence="3">
    <name type="scientific">Helicobacter pylori</name>
    <name type="common">Campylobacter pylori</name>
    <dbReference type="NCBI Taxonomy" id="210"/>
    <lineage>
        <taxon>Bacteria</taxon>
        <taxon>Pseudomonadati</taxon>
        <taxon>Campylobacterota</taxon>
        <taxon>Epsilonproteobacteria</taxon>
        <taxon>Campylobacterales</taxon>
        <taxon>Helicobacteraceae</taxon>
        <taxon>Helicobacter</taxon>
    </lineage>
</organism>
<evidence type="ECO:0000313" key="3">
    <source>
        <dbReference type="EMBL" id="AUO30849.1"/>
    </source>
</evidence>
<reference evidence="3" key="1">
    <citation type="journal article" date="2017" name="Helicobacter">
        <title>The expression of Helicobacter pylori tfs plasticity zone cluster is regulated by pH and adherence, and its composition is associated with differential gastric IL-8 secretion.</title>
        <authorList>
            <person name="Silva B."/>
            <person name="Nunes A."/>
            <person name="Vale F.F."/>
            <person name="Rocha R."/>
            <person name="Gomes J.P."/>
            <person name="Dias R."/>
            <person name="Oleastro M."/>
        </authorList>
    </citation>
    <scope>NUCLEOTIDE SEQUENCE</scope>
    <source>
        <strain evidence="3">HpFrG12G</strain>
    </source>
</reference>
<evidence type="ECO:0000256" key="1">
    <source>
        <dbReference type="SAM" id="Coils"/>
    </source>
</evidence>